<evidence type="ECO:0000256" key="2">
    <source>
        <dbReference type="SAM" id="Phobius"/>
    </source>
</evidence>
<feature type="compositionally biased region" description="Basic and acidic residues" evidence="1">
    <location>
        <begin position="140"/>
        <end position="153"/>
    </location>
</feature>
<keyword evidence="2" id="KW-1133">Transmembrane helix</keyword>
<organism evidence="3 4">
    <name type="scientific">Extremus antarcticus</name>
    <dbReference type="NCBI Taxonomy" id="702011"/>
    <lineage>
        <taxon>Eukaryota</taxon>
        <taxon>Fungi</taxon>
        <taxon>Dikarya</taxon>
        <taxon>Ascomycota</taxon>
        <taxon>Pezizomycotina</taxon>
        <taxon>Dothideomycetes</taxon>
        <taxon>Dothideomycetidae</taxon>
        <taxon>Mycosphaerellales</taxon>
        <taxon>Extremaceae</taxon>
        <taxon>Extremus</taxon>
    </lineage>
</organism>
<dbReference type="EMBL" id="JAWDJX010000022">
    <property type="protein sequence ID" value="KAK3052064.1"/>
    <property type="molecule type" value="Genomic_DNA"/>
</dbReference>
<comment type="caution">
    <text evidence="3">The sequence shown here is derived from an EMBL/GenBank/DDBJ whole genome shotgun (WGS) entry which is preliminary data.</text>
</comment>
<feature type="transmembrane region" description="Helical" evidence="2">
    <location>
        <begin position="43"/>
        <end position="61"/>
    </location>
</feature>
<accession>A0AAJ0DKD9</accession>
<reference evidence="3" key="1">
    <citation type="submission" date="2023-04" db="EMBL/GenBank/DDBJ databases">
        <title>Black Yeasts Isolated from many extreme environments.</title>
        <authorList>
            <person name="Coleine C."/>
            <person name="Stajich J.E."/>
            <person name="Selbmann L."/>
        </authorList>
    </citation>
    <scope>NUCLEOTIDE SEQUENCE</scope>
    <source>
        <strain evidence="3">CCFEE 5312</strain>
    </source>
</reference>
<keyword evidence="2" id="KW-0812">Transmembrane</keyword>
<feature type="region of interest" description="Disordered" evidence="1">
    <location>
        <begin position="134"/>
        <end position="153"/>
    </location>
</feature>
<dbReference type="AlphaFoldDB" id="A0AAJ0DKD9"/>
<protein>
    <submittedName>
        <fullName evidence="3">Uncharacterized protein</fullName>
    </submittedName>
</protein>
<dbReference type="Proteomes" id="UP001271007">
    <property type="component" value="Unassembled WGS sequence"/>
</dbReference>
<evidence type="ECO:0000313" key="3">
    <source>
        <dbReference type="EMBL" id="KAK3052064.1"/>
    </source>
</evidence>
<keyword evidence="4" id="KW-1185">Reference proteome</keyword>
<feature type="transmembrane region" description="Helical" evidence="2">
    <location>
        <begin position="103"/>
        <end position="124"/>
    </location>
</feature>
<sequence>MAKIKDTFEDAKGLFGHVFVGLKDLKWNDIPEPVRKPLEDHPFLTAFEIVLVLFVLCPWLIGSPALLAGGFGALGPTAGGLGAANQSVYGATMAFRTLQSAGMFGPGLQIVNLAVQAPAAFAIISAELKKWRAQQPQQNEAKEALGSKERAKL</sequence>
<keyword evidence="2" id="KW-0472">Membrane</keyword>
<evidence type="ECO:0000256" key="1">
    <source>
        <dbReference type="SAM" id="MobiDB-lite"/>
    </source>
</evidence>
<name>A0AAJ0DKD9_9PEZI</name>
<gene>
    <name evidence="3" type="ORF">LTR09_006656</name>
</gene>
<proteinExistence type="predicted"/>
<evidence type="ECO:0000313" key="4">
    <source>
        <dbReference type="Proteomes" id="UP001271007"/>
    </source>
</evidence>